<evidence type="ECO:0008006" key="6">
    <source>
        <dbReference type="Google" id="ProtNLM"/>
    </source>
</evidence>
<evidence type="ECO:0000313" key="4">
    <source>
        <dbReference type="EMBL" id="KAK3328670.1"/>
    </source>
</evidence>
<comment type="caution">
    <text evidence="4">The sequence shown here is derived from an EMBL/GenBank/DDBJ whole genome shotgun (WGS) entry which is preliminary data.</text>
</comment>
<sequence length="998" mass="113708">MDPLTALGTAVNIVTFIDYSYRLVVKTSQIYSSINGASDDASSLEGVLNDFVFLATKLAPPGTTKPSITNGIGINSASLDGTVQHLVGHSIILANCTSSSSSVSGENEAPSDPMQKIAAGCVEIAEDMLRRLEKLRAKGGKRVWSSVGAALRELWKESEIEKLKRKLEMYRRQLELHTVVSLRDRIDLLFSRQADQFDDVKTSIQDTIREMLEQQALGPRPGQPKPAPALVPDSVADRLAEEHERTRRDIIKAMNDALDARKLQQLDLSHFIPPTAVIEAAREFSRSLFNADKRLLDSLKFPVMLDREDDIAPAERATFDWIFNDSTTEDLRWDNFLDWLHNDQPLYWVTGKAGSGKSTLMKHLFCHSRTRTALQAWGRSVPLAIAGFFFWNTGSGMQKTQEGLLRSLIYQVVSAHRELIPIVFSDAARHPEFDLTWTTGLLTECFRKLVGQTDVPLKICFFIDGLDEYNGIHGDIAELLKRAAGAQDIKVCLSSRPLVVFERAFGGLPRLMLQNLTFEDIKTYVTNKFNDNVSMVQLQQKDPALAKRLSTEIVTKAAGVFLWVKFVVRSLMEGLDSFDRGSDLEQRLRELPDDLERLYWHMLNSIKPAFYREQGFRILQLVYRANKPFRLLNLAFADLEDGDLALRAGFDHFDDNQLEDMCVSLVGRLKTRCLGLLEVTDSLPAPPGYQFRSGEPVQMNYVRFMHQSVADFLETTEVKRQMEERLGKQLFNPNVCLMRATLLAFKHIEGPRRRLQSDYYMDWWNLVIDGFIMHALREELETETTPFELIQAFDVTLSQIMNRCAPLGESRDYETSPKVLEGHWYRMLQYQVLKYQVSSTLRYAREIFSIQHPGHSLLSLAIEHGLYIYTHTALPHIKGPRRVRKIRYALQVDKAVALDKKSSRKPMPHELREELQGSLSIMNELSHKLIPCLRQVLPRKWRRTSEMEVVALISREREIWESFVGDMGGREAERPWVEGGRVQTKAKNNVLLAQTAFA</sequence>
<evidence type="ECO:0000256" key="1">
    <source>
        <dbReference type="ARBA" id="ARBA00022737"/>
    </source>
</evidence>
<dbReference type="InterPro" id="IPR056693">
    <property type="entry name" value="DUF7791"/>
</dbReference>
<dbReference type="Pfam" id="PF25053">
    <property type="entry name" value="DUF7791"/>
    <property type="match status" value="1"/>
</dbReference>
<reference evidence="4" key="2">
    <citation type="submission" date="2023-06" db="EMBL/GenBank/DDBJ databases">
        <authorList>
            <consortium name="Lawrence Berkeley National Laboratory"/>
            <person name="Haridas S."/>
            <person name="Hensen N."/>
            <person name="Bonometti L."/>
            <person name="Westerberg I."/>
            <person name="Brannstrom I.O."/>
            <person name="Guillou S."/>
            <person name="Cros-Aarteil S."/>
            <person name="Calhoun S."/>
            <person name="Kuo A."/>
            <person name="Mondo S."/>
            <person name="Pangilinan J."/>
            <person name="Riley R."/>
            <person name="Labutti K."/>
            <person name="Andreopoulos B."/>
            <person name="Lipzen A."/>
            <person name="Chen C."/>
            <person name="Yanf M."/>
            <person name="Daum C."/>
            <person name="Ng V."/>
            <person name="Clum A."/>
            <person name="Steindorff A."/>
            <person name="Ohm R."/>
            <person name="Martin F."/>
            <person name="Silar P."/>
            <person name="Natvig D."/>
            <person name="Lalanne C."/>
            <person name="Gautier V."/>
            <person name="Ament-Velasquez S.L."/>
            <person name="Kruys A."/>
            <person name="Hutchinson M.I."/>
            <person name="Powell A.J."/>
            <person name="Barry K."/>
            <person name="Miller A.N."/>
            <person name="Grigoriev I.V."/>
            <person name="Debuchy R."/>
            <person name="Gladieux P."/>
            <person name="Thoren M.H."/>
            <person name="Johannesson H."/>
        </authorList>
    </citation>
    <scope>NUCLEOTIDE SEQUENCE</scope>
    <source>
        <strain evidence="4">SMH4131-1</strain>
    </source>
</reference>
<feature type="domain" description="DUF7791" evidence="3">
    <location>
        <begin position="609"/>
        <end position="753"/>
    </location>
</feature>
<evidence type="ECO:0000259" key="2">
    <source>
        <dbReference type="Pfam" id="PF24883"/>
    </source>
</evidence>
<proteinExistence type="predicted"/>
<dbReference type="Proteomes" id="UP001286456">
    <property type="component" value="Unassembled WGS sequence"/>
</dbReference>
<dbReference type="InterPro" id="IPR027417">
    <property type="entry name" value="P-loop_NTPase"/>
</dbReference>
<organism evidence="4 5">
    <name type="scientific">Cercophora scortea</name>
    <dbReference type="NCBI Taxonomy" id="314031"/>
    <lineage>
        <taxon>Eukaryota</taxon>
        <taxon>Fungi</taxon>
        <taxon>Dikarya</taxon>
        <taxon>Ascomycota</taxon>
        <taxon>Pezizomycotina</taxon>
        <taxon>Sordariomycetes</taxon>
        <taxon>Sordariomycetidae</taxon>
        <taxon>Sordariales</taxon>
        <taxon>Lasiosphaeriaceae</taxon>
        <taxon>Cercophora</taxon>
    </lineage>
</organism>
<dbReference type="PANTHER" id="PTHR10039">
    <property type="entry name" value="AMELOGENIN"/>
    <property type="match status" value="1"/>
</dbReference>
<dbReference type="InterPro" id="IPR056884">
    <property type="entry name" value="NPHP3-like_N"/>
</dbReference>
<name>A0AAE0MDX5_9PEZI</name>
<dbReference type="EMBL" id="JAUEPO010000003">
    <property type="protein sequence ID" value="KAK3328670.1"/>
    <property type="molecule type" value="Genomic_DNA"/>
</dbReference>
<dbReference type="PANTHER" id="PTHR10039:SF5">
    <property type="entry name" value="NACHT DOMAIN-CONTAINING PROTEIN"/>
    <property type="match status" value="1"/>
</dbReference>
<evidence type="ECO:0000259" key="3">
    <source>
        <dbReference type="Pfam" id="PF25053"/>
    </source>
</evidence>
<accession>A0AAE0MDX5</accession>
<keyword evidence="1" id="KW-0677">Repeat</keyword>
<keyword evidence="5" id="KW-1185">Reference proteome</keyword>
<evidence type="ECO:0000313" key="5">
    <source>
        <dbReference type="Proteomes" id="UP001286456"/>
    </source>
</evidence>
<dbReference type="Gene3D" id="3.40.50.300">
    <property type="entry name" value="P-loop containing nucleotide triphosphate hydrolases"/>
    <property type="match status" value="1"/>
</dbReference>
<dbReference type="SUPFAM" id="SSF52540">
    <property type="entry name" value="P-loop containing nucleoside triphosphate hydrolases"/>
    <property type="match status" value="1"/>
</dbReference>
<dbReference type="Pfam" id="PF24883">
    <property type="entry name" value="NPHP3_N"/>
    <property type="match status" value="1"/>
</dbReference>
<dbReference type="AlphaFoldDB" id="A0AAE0MDX5"/>
<reference evidence="4" key="1">
    <citation type="journal article" date="2023" name="Mol. Phylogenet. Evol.">
        <title>Genome-scale phylogeny and comparative genomics of the fungal order Sordariales.</title>
        <authorList>
            <person name="Hensen N."/>
            <person name="Bonometti L."/>
            <person name="Westerberg I."/>
            <person name="Brannstrom I.O."/>
            <person name="Guillou S."/>
            <person name="Cros-Aarteil S."/>
            <person name="Calhoun S."/>
            <person name="Haridas S."/>
            <person name="Kuo A."/>
            <person name="Mondo S."/>
            <person name="Pangilinan J."/>
            <person name="Riley R."/>
            <person name="LaButti K."/>
            <person name="Andreopoulos B."/>
            <person name="Lipzen A."/>
            <person name="Chen C."/>
            <person name="Yan M."/>
            <person name="Daum C."/>
            <person name="Ng V."/>
            <person name="Clum A."/>
            <person name="Steindorff A."/>
            <person name="Ohm R.A."/>
            <person name="Martin F."/>
            <person name="Silar P."/>
            <person name="Natvig D.O."/>
            <person name="Lalanne C."/>
            <person name="Gautier V."/>
            <person name="Ament-Velasquez S.L."/>
            <person name="Kruys A."/>
            <person name="Hutchinson M.I."/>
            <person name="Powell A.J."/>
            <person name="Barry K."/>
            <person name="Miller A.N."/>
            <person name="Grigoriev I.V."/>
            <person name="Debuchy R."/>
            <person name="Gladieux P."/>
            <person name="Hiltunen Thoren M."/>
            <person name="Johannesson H."/>
        </authorList>
    </citation>
    <scope>NUCLEOTIDE SEQUENCE</scope>
    <source>
        <strain evidence="4">SMH4131-1</strain>
    </source>
</reference>
<feature type="domain" description="Nephrocystin 3-like N-terminal" evidence="2">
    <location>
        <begin position="332"/>
        <end position="496"/>
    </location>
</feature>
<protein>
    <recommendedName>
        <fullName evidence="6">NACHT domain-containing protein</fullName>
    </recommendedName>
</protein>
<gene>
    <name evidence="4" type="ORF">B0T19DRAFT_442559</name>
</gene>